<dbReference type="InterPro" id="IPR036259">
    <property type="entry name" value="MFS_trans_sf"/>
</dbReference>
<keyword evidence="14" id="KW-1185">Reference proteome</keyword>
<sequence length="428" mass="46198">MKIKGLRWWIIVLICLGTVVNYLARNSLGVMAPILKTEMNFTTQEYSYVVAAFQLAYTVMQPVCGYIVDFLGLKIGFALFAVLWSVSNCLHGFATGWVSLALFRGMLGLTEAAAIPSGIKAVGEWFPKQERSVAVGWFNAGTSLGAMLAPPLVVYVQMQHGWSAAFIVTGALGFVFAALWWMFYRSPGEHPNITAEEHAYIVAGQNPPVIDADGVRAKPKVKEILSTKRFWGIAIPRFLAEPAWQTFSFWIPLYLATERGMDIKQIAMFAWMPFLAADFGGILGGYLSPFFMKHFKFSVVNSRLAGIVIGAICMIGPGLIGLATDAYTAIALFCIGGFAHQMISALINTLSADVFESHEVATANGLTGMASWTGGLTFSLIVGALATTIGFAPLFVCLTVFDLVGACVAIALLRDRGDKTPAGIAAAR</sequence>
<feature type="transmembrane region" description="Helical" evidence="11">
    <location>
        <begin position="391"/>
        <end position="413"/>
    </location>
</feature>
<dbReference type="PANTHER" id="PTHR11662:SF285">
    <property type="entry name" value="HEXURONATE TRANSPORTER"/>
    <property type="match status" value="1"/>
</dbReference>
<dbReference type="PANTHER" id="PTHR11662">
    <property type="entry name" value="SOLUTE CARRIER FAMILY 17"/>
    <property type="match status" value="1"/>
</dbReference>
<comment type="subcellular location">
    <subcellularLocation>
        <location evidence="1">Cell inner membrane</location>
        <topology evidence="1">Multi-pass membrane protein</topology>
    </subcellularLocation>
</comment>
<keyword evidence="4" id="KW-0997">Cell inner membrane</keyword>
<dbReference type="Pfam" id="PF07690">
    <property type="entry name" value="MFS_1"/>
    <property type="match status" value="1"/>
</dbReference>
<evidence type="ECO:0000313" key="14">
    <source>
        <dbReference type="Proteomes" id="UP000077405"/>
    </source>
</evidence>
<dbReference type="PIRSF" id="PIRSF002808">
    <property type="entry name" value="Hexose_phosphate_transp"/>
    <property type="match status" value="1"/>
</dbReference>
<dbReference type="InterPro" id="IPR000849">
    <property type="entry name" value="Sugar_P_transporter"/>
</dbReference>
<dbReference type="RefSeq" id="WP_108548163.1">
    <property type="nucleotide sequence ID" value="NZ_CP028904.1"/>
</dbReference>
<keyword evidence="8 11" id="KW-0472">Membrane</keyword>
<evidence type="ECO:0000256" key="10">
    <source>
        <dbReference type="ARBA" id="ARBA00052849"/>
    </source>
</evidence>
<feature type="transmembrane region" description="Helical" evidence="11">
    <location>
        <begin position="329"/>
        <end position="351"/>
    </location>
</feature>
<dbReference type="Gene3D" id="1.20.1250.20">
    <property type="entry name" value="MFS general substrate transporter like domains"/>
    <property type="match status" value="2"/>
</dbReference>
<proteinExistence type="inferred from homology"/>
<dbReference type="Proteomes" id="UP000077405">
    <property type="component" value="Plasmid pYZ3"/>
</dbReference>
<feature type="transmembrane region" description="Helical" evidence="11">
    <location>
        <begin position="268"/>
        <end position="292"/>
    </location>
</feature>
<feature type="transmembrane region" description="Helical" evidence="11">
    <location>
        <begin position="6"/>
        <end position="24"/>
    </location>
</feature>
<evidence type="ECO:0000256" key="11">
    <source>
        <dbReference type="SAM" id="Phobius"/>
    </source>
</evidence>
<comment type="catalytic activity">
    <reaction evidence="10">
        <text>aldehydo-D-galacturonate(out) + H(+)(out) = aldehydo-D-galacturonate(in) + H(+)(in)</text>
        <dbReference type="Rhea" id="RHEA:29295"/>
        <dbReference type="ChEBI" id="CHEBI:12952"/>
        <dbReference type="ChEBI" id="CHEBI:15378"/>
    </reaction>
</comment>
<evidence type="ECO:0000259" key="12">
    <source>
        <dbReference type="PROSITE" id="PS50850"/>
    </source>
</evidence>
<keyword evidence="2" id="KW-0813">Transport</keyword>
<comment type="similarity">
    <text evidence="9">Belongs to the major facilitator superfamily. Phthalate permease family.</text>
</comment>
<dbReference type="GO" id="GO:0015134">
    <property type="term" value="F:hexuronate transmembrane transporter activity"/>
    <property type="evidence" value="ECO:0007669"/>
    <property type="project" value="TreeGrafter"/>
</dbReference>
<dbReference type="InterPro" id="IPR011701">
    <property type="entry name" value="MFS"/>
</dbReference>
<keyword evidence="6" id="KW-0732">Signal</keyword>
<dbReference type="EMBL" id="CP028904">
    <property type="protein sequence ID" value="AWB07886.1"/>
    <property type="molecule type" value="Genomic_DNA"/>
</dbReference>
<keyword evidence="3" id="KW-1003">Cell membrane</keyword>
<geneLocation type="plasmid" evidence="13 14">
    <name>pYZ3</name>
</geneLocation>
<evidence type="ECO:0000256" key="5">
    <source>
        <dbReference type="ARBA" id="ARBA00022692"/>
    </source>
</evidence>
<feature type="transmembrane region" description="Helical" evidence="11">
    <location>
        <begin position="304"/>
        <end position="323"/>
    </location>
</feature>
<dbReference type="PROSITE" id="PS50850">
    <property type="entry name" value="MFS"/>
    <property type="match status" value="1"/>
</dbReference>
<dbReference type="SUPFAM" id="SSF103473">
    <property type="entry name" value="MFS general substrate transporter"/>
    <property type="match status" value="1"/>
</dbReference>
<name>A0A2R4VTW6_9PROT</name>
<dbReference type="InterPro" id="IPR020846">
    <property type="entry name" value="MFS_dom"/>
</dbReference>
<evidence type="ECO:0000256" key="7">
    <source>
        <dbReference type="ARBA" id="ARBA00022989"/>
    </source>
</evidence>
<feature type="transmembrane region" description="Helical" evidence="11">
    <location>
        <begin position="45"/>
        <end position="68"/>
    </location>
</feature>
<feature type="transmembrane region" description="Helical" evidence="11">
    <location>
        <begin position="363"/>
        <end position="385"/>
    </location>
</feature>
<accession>A0A2R4VTW6</accession>
<dbReference type="KEGG" id="ahu:A6A40_22815"/>
<dbReference type="FunFam" id="1.20.1250.20:FF:000036">
    <property type="entry name" value="Hexuronate transporter"/>
    <property type="match status" value="1"/>
</dbReference>
<keyword evidence="13" id="KW-0614">Plasmid</keyword>
<keyword evidence="7 11" id="KW-1133">Transmembrane helix</keyword>
<evidence type="ECO:0000313" key="13">
    <source>
        <dbReference type="EMBL" id="AWB07886.1"/>
    </source>
</evidence>
<evidence type="ECO:0000256" key="2">
    <source>
        <dbReference type="ARBA" id="ARBA00022448"/>
    </source>
</evidence>
<organism evidence="13 14">
    <name type="scientific">Azospirillum humicireducens</name>
    <dbReference type="NCBI Taxonomy" id="1226968"/>
    <lineage>
        <taxon>Bacteria</taxon>
        <taxon>Pseudomonadati</taxon>
        <taxon>Pseudomonadota</taxon>
        <taxon>Alphaproteobacteria</taxon>
        <taxon>Rhodospirillales</taxon>
        <taxon>Azospirillaceae</taxon>
        <taxon>Azospirillum</taxon>
    </lineage>
</organism>
<dbReference type="OrthoDB" id="9794076at2"/>
<keyword evidence="5 11" id="KW-0812">Transmembrane</keyword>
<protein>
    <submittedName>
        <fullName evidence="13">MFS transporter</fullName>
    </submittedName>
</protein>
<feature type="transmembrane region" description="Helical" evidence="11">
    <location>
        <begin position="162"/>
        <end position="183"/>
    </location>
</feature>
<evidence type="ECO:0000256" key="1">
    <source>
        <dbReference type="ARBA" id="ARBA00004429"/>
    </source>
</evidence>
<evidence type="ECO:0000256" key="3">
    <source>
        <dbReference type="ARBA" id="ARBA00022475"/>
    </source>
</evidence>
<evidence type="ECO:0000256" key="6">
    <source>
        <dbReference type="ARBA" id="ARBA00022729"/>
    </source>
</evidence>
<dbReference type="InterPro" id="IPR050382">
    <property type="entry name" value="MFS_Na/Anion_cotransporter"/>
</dbReference>
<reference evidence="13 14" key="1">
    <citation type="submission" date="2018-04" db="EMBL/GenBank/DDBJ databases">
        <title>Complete genome sequence of the nitrogen-fixing bacterium Azospirillum humicireducens type strain SgZ-5.</title>
        <authorList>
            <person name="Yu Z."/>
        </authorList>
    </citation>
    <scope>NUCLEOTIDE SEQUENCE [LARGE SCALE GENOMIC DNA]</scope>
    <source>
        <strain evidence="13 14">SgZ-5</strain>
        <plasmid evidence="13 14">pYZ3</plasmid>
    </source>
</reference>
<feature type="transmembrane region" description="Helical" evidence="11">
    <location>
        <begin position="80"/>
        <end position="103"/>
    </location>
</feature>
<dbReference type="CDD" id="cd17319">
    <property type="entry name" value="MFS_ExuT_GudP_like"/>
    <property type="match status" value="1"/>
</dbReference>
<evidence type="ECO:0000256" key="9">
    <source>
        <dbReference type="ARBA" id="ARBA00038514"/>
    </source>
</evidence>
<feature type="transmembrane region" description="Helical" evidence="11">
    <location>
        <begin position="134"/>
        <end position="156"/>
    </location>
</feature>
<evidence type="ECO:0000256" key="8">
    <source>
        <dbReference type="ARBA" id="ARBA00023136"/>
    </source>
</evidence>
<dbReference type="GO" id="GO:0005886">
    <property type="term" value="C:plasma membrane"/>
    <property type="evidence" value="ECO:0007669"/>
    <property type="project" value="UniProtKB-SubCell"/>
</dbReference>
<evidence type="ECO:0000256" key="4">
    <source>
        <dbReference type="ARBA" id="ARBA00022519"/>
    </source>
</evidence>
<gene>
    <name evidence="13" type="ORF">A6A40_22815</name>
</gene>
<dbReference type="AlphaFoldDB" id="A0A2R4VTW6"/>
<feature type="domain" description="Major facilitator superfamily (MFS) profile" evidence="12">
    <location>
        <begin position="10"/>
        <end position="417"/>
    </location>
</feature>